<dbReference type="Proteomes" id="UP001595701">
    <property type="component" value="Unassembled WGS sequence"/>
</dbReference>
<accession>A0ABV7SDK3</accession>
<name>A0ABV7SDK3_9ACTN</name>
<evidence type="ECO:0000313" key="3">
    <source>
        <dbReference type="Proteomes" id="UP001595701"/>
    </source>
</evidence>
<dbReference type="InterPro" id="IPR004360">
    <property type="entry name" value="Glyas_Fos-R_dOase_dom"/>
</dbReference>
<reference evidence="3" key="1">
    <citation type="journal article" date="2019" name="Int. J. Syst. Evol. Microbiol.">
        <title>The Global Catalogue of Microorganisms (GCM) 10K type strain sequencing project: providing services to taxonomists for standard genome sequencing and annotation.</title>
        <authorList>
            <consortium name="The Broad Institute Genomics Platform"/>
            <consortium name="The Broad Institute Genome Sequencing Center for Infectious Disease"/>
            <person name="Wu L."/>
            <person name="Ma J."/>
        </authorList>
    </citation>
    <scope>NUCLEOTIDE SEQUENCE [LARGE SCALE GENOMIC DNA]</scope>
    <source>
        <strain evidence="3">CGMCC 4.7035</strain>
    </source>
</reference>
<proteinExistence type="predicted"/>
<feature type="domain" description="VOC" evidence="1">
    <location>
        <begin position="143"/>
        <end position="256"/>
    </location>
</feature>
<sequence>MTAAFRPITHLRHVGIGVPDYGKALEFYKNLWGLQPVADDSGVTFFATPADPEQYILRVRQDQDKRLDLIAFGVNSPEEVDELARRLAVGGITLDREPGKLDTPGGGYGVRFFDPDGRLVEVSAGVAQKPFRELEERESVPKKLSHVVINSTDVAATKAFYETYLGFRLSDWLGDLMCFMRSGTQHHILAISRAPRASLNHISFEMRGLDEYMRGSGRLMRAGHRPLWGPGRHGPGDNTFTYFLDPNENVVEYTTELETIEDDEAWEPRVFDSTSPQSQDQWGTGGSMTETMLPVLLKQTDGGLWTPSPI</sequence>
<dbReference type="InterPro" id="IPR037523">
    <property type="entry name" value="VOC_core"/>
</dbReference>
<dbReference type="SUPFAM" id="SSF54593">
    <property type="entry name" value="Glyoxalase/Bleomycin resistance protein/Dihydroxybiphenyl dioxygenase"/>
    <property type="match status" value="1"/>
</dbReference>
<protein>
    <submittedName>
        <fullName evidence="2">VOC family protein</fullName>
    </submittedName>
</protein>
<organism evidence="2 3">
    <name type="scientific">Streptomyces yaanensis</name>
    <dbReference type="NCBI Taxonomy" id="1142239"/>
    <lineage>
        <taxon>Bacteria</taxon>
        <taxon>Bacillati</taxon>
        <taxon>Actinomycetota</taxon>
        <taxon>Actinomycetes</taxon>
        <taxon>Kitasatosporales</taxon>
        <taxon>Streptomycetaceae</taxon>
        <taxon>Streptomyces</taxon>
    </lineage>
</organism>
<dbReference type="PANTHER" id="PTHR36113:SF1">
    <property type="entry name" value="GLYOXALASE_BLEOMYCIN RESISTANCE PROTEIN_DIOXYGENASE"/>
    <property type="match status" value="1"/>
</dbReference>
<dbReference type="Gene3D" id="3.10.180.10">
    <property type="entry name" value="2,3-Dihydroxybiphenyl 1,2-Dioxygenase, domain 1"/>
    <property type="match status" value="2"/>
</dbReference>
<comment type="caution">
    <text evidence="2">The sequence shown here is derived from an EMBL/GenBank/DDBJ whole genome shotgun (WGS) entry which is preliminary data.</text>
</comment>
<dbReference type="RefSeq" id="WP_310770162.1">
    <property type="nucleotide sequence ID" value="NZ_JBHRWR010000009.1"/>
</dbReference>
<keyword evidence="3" id="KW-1185">Reference proteome</keyword>
<evidence type="ECO:0000259" key="1">
    <source>
        <dbReference type="PROSITE" id="PS51819"/>
    </source>
</evidence>
<feature type="domain" description="VOC" evidence="1">
    <location>
        <begin position="10"/>
        <end position="125"/>
    </location>
</feature>
<dbReference type="EMBL" id="JBHRWR010000009">
    <property type="protein sequence ID" value="MFC3574230.1"/>
    <property type="molecule type" value="Genomic_DNA"/>
</dbReference>
<evidence type="ECO:0000313" key="2">
    <source>
        <dbReference type="EMBL" id="MFC3574230.1"/>
    </source>
</evidence>
<dbReference type="CDD" id="cd08362">
    <property type="entry name" value="BphC5-RrK37_N_like"/>
    <property type="match status" value="1"/>
</dbReference>
<gene>
    <name evidence="2" type="ORF">ACFOZ0_13295</name>
</gene>
<dbReference type="InterPro" id="IPR051332">
    <property type="entry name" value="Fosfomycin_Res_Enzymes"/>
</dbReference>
<dbReference type="PANTHER" id="PTHR36113">
    <property type="entry name" value="LYASE, PUTATIVE-RELATED-RELATED"/>
    <property type="match status" value="1"/>
</dbReference>
<dbReference type="PROSITE" id="PS51819">
    <property type="entry name" value="VOC"/>
    <property type="match status" value="2"/>
</dbReference>
<dbReference type="Pfam" id="PF00903">
    <property type="entry name" value="Glyoxalase"/>
    <property type="match status" value="2"/>
</dbReference>
<dbReference type="InterPro" id="IPR029068">
    <property type="entry name" value="Glyas_Bleomycin-R_OHBP_Dase"/>
</dbReference>